<dbReference type="InterPro" id="IPR001214">
    <property type="entry name" value="SET_dom"/>
</dbReference>
<feature type="compositionally biased region" description="Basic residues" evidence="15">
    <location>
        <begin position="541"/>
        <end position="557"/>
    </location>
</feature>
<organism evidence="17 18">
    <name type="scientific">Botryotinia fuckeliana (strain B05.10)</name>
    <name type="common">Noble rot fungus</name>
    <name type="synonym">Botrytis cinerea</name>
    <dbReference type="NCBI Taxonomy" id="332648"/>
    <lineage>
        <taxon>Eukaryota</taxon>
        <taxon>Fungi</taxon>
        <taxon>Dikarya</taxon>
        <taxon>Ascomycota</taxon>
        <taxon>Pezizomycotina</taxon>
        <taxon>Leotiomycetes</taxon>
        <taxon>Helotiales</taxon>
        <taxon>Sclerotiniaceae</taxon>
        <taxon>Botrytis</taxon>
    </lineage>
</organism>
<evidence type="ECO:0000256" key="13">
    <source>
        <dbReference type="ARBA" id="ARBA00030653"/>
    </source>
</evidence>
<evidence type="ECO:0000313" key="18">
    <source>
        <dbReference type="Proteomes" id="UP000001798"/>
    </source>
</evidence>
<keyword evidence="8" id="KW-0808">Transferase</keyword>
<dbReference type="GO" id="GO:0005694">
    <property type="term" value="C:chromosome"/>
    <property type="evidence" value="ECO:0007669"/>
    <property type="project" value="UniProtKB-SubCell"/>
</dbReference>
<reference evidence="17 18" key="1">
    <citation type="journal article" date="2011" name="PLoS Genet.">
        <title>Genomic analysis of the necrotrophic fungal pathogens Sclerotinia sclerotiorum and Botrytis cinerea.</title>
        <authorList>
            <person name="Amselem J."/>
            <person name="Cuomo C.A."/>
            <person name="van Kan J.A."/>
            <person name="Viaud M."/>
            <person name="Benito E.P."/>
            <person name="Couloux A."/>
            <person name="Coutinho P.M."/>
            <person name="de Vries R.P."/>
            <person name="Dyer P.S."/>
            <person name="Fillinger S."/>
            <person name="Fournier E."/>
            <person name="Gout L."/>
            <person name="Hahn M."/>
            <person name="Kohn L."/>
            <person name="Lapalu N."/>
            <person name="Plummer K.M."/>
            <person name="Pradier J.M."/>
            <person name="Quevillon E."/>
            <person name="Sharon A."/>
            <person name="Simon A."/>
            <person name="ten Have A."/>
            <person name="Tudzynski B."/>
            <person name="Tudzynski P."/>
            <person name="Wincker P."/>
            <person name="Andrew M."/>
            <person name="Anthouard V."/>
            <person name="Beever R.E."/>
            <person name="Beffa R."/>
            <person name="Benoit I."/>
            <person name="Bouzid O."/>
            <person name="Brault B."/>
            <person name="Chen Z."/>
            <person name="Choquer M."/>
            <person name="Collemare J."/>
            <person name="Cotton P."/>
            <person name="Danchin E.G."/>
            <person name="Da Silva C."/>
            <person name="Gautier A."/>
            <person name="Giraud C."/>
            <person name="Giraud T."/>
            <person name="Gonzalez C."/>
            <person name="Grossetete S."/>
            <person name="Guldener U."/>
            <person name="Henrissat B."/>
            <person name="Howlett B.J."/>
            <person name="Kodira C."/>
            <person name="Kretschmer M."/>
            <person name="Lappartient A."/>
            <person name="Leroch M."/>
            <person name="Levis C."/>
            <person name="Mauceli E."/>
            <person name="Neuveglise C."/>
            <person name="Oeser B."/>
            <person name="Pearson M."/>
            <person name="Poulain J."/>
            <person name="Poussereau N."/>
            <person name="Quesneville H."/>
            <person name="Rascle C."/>
            <person name="Schumacher J."/>
            <person name="Segurens B."/>
            <person name="Sexton A."/>
            <person name="Silva E."/>
            <person name="Sirven C."/>
            <person name="Soanes D.M."/>
            <person name="Talbot N.J."/>
            <person name="Templeton M."/>
            <person name="Yandava C."/>
            <person name="Yarden O."/>
            <person name="Zeng Q."/>
            <person name="Rollins J.A."/>
            <person name="Lebrun M.H."/>
            <person name="Dickman M."/>
        </authorList>
    </citation>
    <scope>NUCLEOTIDE SEQUENCE [LARGE SCALE GENOMIC DNA]</scope>
    <source>
        <strain evidence="17 18">B05.10</strain>
    </source>
</reference>
<dbReference type="AlphaFoldDB" id="A0A384K7W7"/>
<dbReference type="Proteomes" id="UP000001798">
    <property type="component" value="Chromosome 16"/>
</dbReference>
<evidence type="ECO:0000256" key="2">
    <source>
        <dbReference type="ARBA" id="ARBA00004123"/>
    </source>
</evidence>
<dbReference type="GO" id="GO:0140943">
    <property type="term" value="F:histone H4K20 trimethyltransferase activity"/>
    <property type="evidence" value="ECO:0007669"/>
    <property type="project" value="UniProtKB-EC"/>
</dbReference>
<evidence type="ECO:0000259" key="16">
    <source>
        <dbReference type="PROSITE" id="PS50280"/>
    </source>
</evidence>
<comment type="catalytic activity">
    <reaction evidence="14">
        <text>L-lysyl(20)-[histone H4] + 3 S-adenosyl-L-methionine = N(6),N(6),N(6)-trimethyl-L-lysyl(20)-[histone H4] + 3 S-adenosyl-L-homocysteine + 3 H(+)</text>
        <dbReference type="Rhea" id="RHEA:64456"/>
        <dbReference type="Rhea" id="RHEA-COMP:15554"/>
        <dbReference type="Rhea" id="RHEA-COMP:15998"/>
        <dbReference type="ChEBI" id="CHEBI:15378"/>
        <dbReference type="ChEBI" id="CHEBI:29969"/>
        <dbReference type="ChEBI" id="CHEBI:57856"/>
        <dbReference type="ChEBI" id="CHEBI:59789"/>
        <dbReference type="ChEBI" id="CHEBI:61961"/>
        <dbReference type="EC" id="2.1.1.372"/>
    </reaction>
</comment>
<dbReference type="GO" id="GO:0005634">
    <property type="term" value="C:nucleus"/>
    <property type="evidence" value="ECO:0007669"/>
    <property type="project" value="UniProtKB-SubCell"/>
</dbReference>
<keyword evidence="10" id="KW-0156">Chromatin regulator</keyword>
<reference evidence="17 18" key="2">
    <citation type="journal article" date="2012" name="Eukaryot. Cell">
        <title>Genome update of Botrytis cinerea strains B05.10 and T4.</title>
        <authorList>
            <person name="Staats M."/>
            <person name="van Kan J.A."/>
        </authorList>
    </citation>
    <scope>NUCLEOTIDE SEQUENCE [LARGE SCALE GENOMIC DNA]</scope>
    <source>
        <strain evidence="17 18">B05.10</strain>
    </source>
</reference>
<evidence type="ECO:0000256" key="6">
    <source>
        <dbReference type="ARBA" id="ARBA00022454"/>
    </source>
</evidence>
<feature type="region of interest" description="Disordered" evidence="15">
    <location>
        <begin position="252"/>
        <end position="407"/>
    </location>
</feature>
<keyword evidence="18" id="KW-1185">Reference proteome</keyword>
<protein>
    <recommendedName>
        <fullName evidence="5">Histone-lysine N-methyltransferase SET9</fullName>
        <ecNumber evidence="12">2.1.1.372</ecNumber>
    </recommendedName>
    <alternativeName>
        <fullName evidence="4">Histone-lysine N-methyltransferase set9</fullName>
    </alternativeName>
    <alternativeName>
        <fullName evidence="13">SET domain protein 9</fullName>
    </alternativeName>
</protein>
<dbReference type="KEGG" id="bfu:BCIN_16g03730"/>
<evidence type="ECO:0000256" key="11">
    <source>
        <dbReference type="ARBA" id="ARBA00023242"/>
    </source>
</evidence>
<dbReference type="OrthoDB" id="6627536at2759"/>
<dbReference type="InterPro" id="IPR041938">
    <property type="entry name" value="Hist-Lys_N-MTase_N"/>
</dbReference>
<evidence type="ECO:0000256" key="10">
    <source>
        <dbReference type="ARBA" id="ARBA00022853"/>
    </source>
</evidence>
<evidence type="ECO:0000313" key="17">
    <source>
        <dbReference type="EMBL" id="ATZ58657.1"/>
    </source>
</evidence>
<name>A0A384K7W7_BOTFB</name>
<reference evidence="17 18" key="3">
    <citation type="journal article" date="2017" name="Mol. Plant Pathol.">
        <title>A gapless genome sequence of the fungus Botrytis cinerea.</title>
        <authorList>
            <person name="Van Kan J.A."/>
            <person name="Stassen J.H."/>
            <person name="Mosbach A."/>
            <person name="Van Der Lee T.A."/>
            <person name="Faino L."/>
            <person name="Farmer A.D."/>
            <person name="Papasotiriou D.G."/>
            <person name="Zhou S."/>
            <person name="Seidl M.F."/>
            <person name="Cottam E."/>
            <person name="Edel D."/>
            <person name="Hahn M."/>
            <person name="Schwartz D.C."/>
            <person name="Dietrich R.A."/>
            <person name="Widdison S."/>
            <person name="Scalliet G."/>
        </authorList>
    </citation>
    <scope>NUCLEOTIDE SEQUENCE [LARGE SCALE GENOMIC DNA]</scope>
    <source>
        <strain evidence="17 18">B05.10</strain>
    </source>
</reference>
<dbReference type="PROSITE" id="PS51567">
    <property type="entry name" value="SAM_MT43_SUVAR420_1"/>
    <property type="match status" value="1"/>
</dbReference>
<feature type="compositionally biased region" description="Basic and acidic residues" evidence="15">
    <location>
        <begin position="558"/>
        <end position="568"/>
    </location>
</feature>
<feature type="region of interest" description="Disordered" evidence="15">
    <location>
        <begin position="743"/>
        <end position="772"/>
    </location>
</feature>
<feature type="compositionally biased region" description="Basic and acidic residues" evidence="15">
    <location>
        <begin position="529"/>
        <end position="540"/>
    </location>
</feature>
<feature type="domain" description="SET" evidence="16">
    <location>
        <begin position="115"/>
        <end position="229"/>
    </location>
</feature>
<dbReference type="InterPro" id="IPR039977">
    <property type="entry name" value="Suv4-20/Set9"/>
</dbReference>
<dbReference type="Gene3D" id="2.170.270.10">
    <property type="entry name" value="SET domain"/>
    <property type="match status" value="1"/>
</dbReference>
<proteinExistence type="predicted"/>
<comment type="function">
    <text evidence="1">Histone methyltransferase that trimethylates 'Lys-20' of histone H4 to form H4K20me3.</text>
</comment>
<evidence type="ECO:0000256" key="4">
    <source>
        <dbReference type="ARBA" id="ARBA00014232"/>
    </source>
</evidence>
<sequence length="807" mass="90337">MPPKSNATKKERLTLAQLWSYDDVLTDALVDQVYYWTNIRKNRIAYHSSRGIREEDVTKILQNSVIIEKNTAKAEAQLLALPGLKKFHQSLNSEKEKEDFRRHLKKYINIYLPDCPFEVSSTNRYTVVTHEAAVVARREIRKGEVVKYLSGIQVVMTPEEEEHINLMRRDFSIVMSSRNKSASLFLGPARFANHDCGANARLMTSGTAGMEIIAVRDIEIGEEITVTYGESYFGEDNCECLCKTCEDNRENGWAQDDDDNNESIPKLSIEQEPSPPEVPGYSLRRRRRLTSTVSESRSESMTPDVNLRPQVRKMPPRSGRSASSAQNGRSPAVDSLSLASNQPVSEVSQVNEDDLLSPTGSSKRRRIPSEEDCSPSTPKRRRSPQKNERSPLGVLHGVNGSEVISSPESDLLQQTLLVEWEVPVTPGVPSPMIDPGRSRPSRSSTLKRKRDSEEPTASPSDTTKRLKGQFSVKVEEFTPTSFYGNNAHSTLPSSASESRRASFTSSPSGEGTGETDATSVDEEETIVVVDEKSVSVDSKPKRQGYVKRGNHGGRRRGPLWEKEKRERARANQTIVITPSEIQKAKKAPSEAVLVSPNTSKSHPALQDDADSSALSDLGSDMEIDDSTMTISKKLPQPKIRRRRKGVVVPSTNDKDHAPNVRIPGDYVLTHALLAEPASAWINCKICEEPFVQKDAYFTRSSCPRCERHSKLYGYMWPKTDKEGKHDEEERVLDHRTVHRFIKSSEEKDIRRKSGRGSTGSREVTKEASVTPVTSVKSNVVKKPFKAGGLLRVYGRKSERSRRDRFTL</sequence>
<evidence type="ECO:0000256" key="12">
    <source>
        <dbReference type="ARBA" id="ARBA00024057"/>
    </source>
</evidence>
<dbReference type="Pfam" id="PF00856">
    <property type="entry name" value="SET"/>
    <property type="match status" value="1"/>
</dbReference>
<dbReference type="InterPro" id="IPR046341">
    <property type="entry name" value="SET_dom_sf"/>
</dbReference>
<keyword evidence="9" id="KW-0949">S-adenosyl-L-methionine</keyword>
<dbReference type="VEuPathDB" id="FungiDB:Bcin16g03730"/>
<dbReference type="PANTHER" id="PTHR12977">
    <property type="entry name" value="SUPPRESSOR OF VARIEGATION 4-20-RELATED"/>
    <property type="match status" value="1"/>
</dbReference>
<keyword evidence="11" id="KW-0539">Nucleus</keyword>
<evidence type="ECO:0000256" key="1">
    <source>
        <dbReference type="ARBA" id="ARBA00001984"/>
    </source>
</evidence>
<evidence type="ECO:0000256" key="15">
    <source>
        <dbReference type="SAM" id="MobiDB-lite"/>
    </source>
</evidence>
<evidence type="ECO:0000256" key="8">
    <source>
        <dbReference type="ARBA" id="ARBA00022679"/>
    </source>
</evidence>
<dbReference type="GeneID" id="5431238"/>
<feature type="compositionally biased region" description="Polar residues" evidence="15">
    <location>
        <begin position="478"/>
        <end position="509"/>
    </location>
</feature>
<feature type="compositionally biased region" description="Polar residues" evidence="15">
    <location>
        <begin position="320"/>
        <end position="329"/>
    </location>
</feature>
<dbReference type="EMBL" id="CP009820">
    <property type="protein sequence ID" value="ATZ58657.1"/>
    <property type="molecule type" value="Genomic_DNA"/>
</dbReference>
<dbReference type="RefSeq" id="XP_001550736.1">
    <property type="nucleotide sequence ID" value="XM_001550686.2"/>
</dbReference>
<gene>
    <name evidence="17" type="ORF">BCIN_16g03730</name>
</gene>
<dbReference type="PANTHER" id="PTHR12977:SF4">
    <property type="entry name" value="HISTONE-LYSINE N-METHYLTRANSFERASE KMT5B"/>
    <property type="match status" value="1"/>
</dbReference>
<dbReference type="CDD" id="cd10524">
    <property type="entry name" value="SET_Suv4-20-like"/>
    <property type="match status" value="1"/>
</dbReference>
<dbReference type="OMA" id="FANHDCG"/>
<feature type="region of interest" description="Disordered" evidence="15">
    <location>
        <begin position="587"/>
        <end position="657"/>
    </location>
</feature>
<dbReference type="EC" id="2.1.1.372" evidence="12"/>
<comment type="subcellular location">
    <subcellularLocation>
        <location evidence="3">Chromosome</location>
    </subcellularLocation>
    <subcellularLocation>
        <location evidence="2">Nucleus</location>
    </subcellularLocation>
</comment>
<feature type="region of interest" description="Disordered" evidence="15">
    <location>
        <begin position="424"/>
        <end position="568"/>
    </location>
</feature>
<dbReference type="PROSITE" id="PS50280">
    <property type="entry name" value="SET"/>
    <property type="match status" value="1"/>
</dbReference>
<dbReference type="SMART" id="SM00317">
    <property type="entry name" value="SET"/>
    <property type="match status" value="1"/>
</dbReference>
<dbReference type="InterPro" id="IPR025783">
    <property type="entry name" value="Set9_fungi"/>
</dbReference>
<dbReference type="Gene3D" id="1.10.10.1700">
    <property type="entry name" value="Histone-lysine N-methyltransferase"/>
    <property type="match status" value="1"/>
</dbReference>
<evidence type="ECO:0000256" key="3">
    <source>
        <dbReference type="ARBA" id="ARBA00004286"/>
    </source>
</evidence>
<evidence type="ECO:0000256" key="9">
    <source>
        <dbReference type="ARBA" id="ARBA00022691"/>
    </source>
</evidence>
<dbReference type="SUPFAM" id="SSF82199">
    <property type="entry name" value="SET domain"/>
    <property type="match status" value="1"/>
</dbReference>
<evidence type="ECO:0000256" key="14">
    <source>
        <dbReference type="ARBA" id="ARBA00048081"/>
    </source>
</evidence>
<dbReference type="GO" id="GO:0032259">
    <property type="term" value="P:methylation"/>
    <property type="evidence" value="ECO:0007669"/>
    <property type="project" value="UniProtKB-KW"/>
</dbReference>
<keyword evidence="6" id="KW-0158">Chromosome</keyword>
<keyword evidence="7" id="KW-0489">Methyltransferase</keyword>
<evidence type="ECO:0000256" key="7">
    <source>
        <dbReference type="ARBA" id="ARBA00022603"/>
    </source>
</evidence>
<feature type="compositionally biased region" description="Polar residues" evidence="15">
    <location>
        <begin position="337"/>
        <end position="350"/>
    </location>
</feature>
<evidence type="ECO:0000256" key="5">
    <source>
        <dbReference type="ARBA" id="ARBA00015413"/>
    </source>
</evidence>
<accession>A0A384K7W7</accession>